<feature type="domain" description="PDZ" evidence="2">
    <location>
        <begin position="82"/>
        <end position="176"/>
    </location>
</feature>
<dbReference type="PROSITE" id="PS50017">
    <property type="entry name" value="DEATH_DOMAIN"/>
    <property type="match status" value="1"/>
</dbReference>
<reference evidence="3 4" key="1">
    <citation type="journal article" date="2017" name="PLoS Biol.">
        <title>The sea cucumber genome provides insights into morphological evolution and visceral regeneration.</title>
        <authorList>
            <person name="Zhang X."/>
            <person name="Sun L."/>
            <person name="Yuan J."/>
            <person name="Sun Y."/>
            <person name="Gao Y."/>
            <person name="Zhang L."/>
            <person name="Li S."/>
            <person name="Dai H."/>
            <person name="Hamel J.F."/>
            <person name="Liu C."/>
            <person name="Yu Y."/>
            <person name="Liu S."/>
            <person name="Lin W."/>
            <person name="Guo K."/>
            <person name="Jin S."/>
            <person name="Xu P."/>
            <person name="Storey K.B."/>
            <person name="Huan P."/>
            <person name="Zhang T."/>
            <person name="Zhou Y."/>
            <person name="Zhang J."/>
            <person name="Lin C."/>
            <person name="Li X."/>
            <person name="Xing L."/>
            <person name="Huo D."/>
            <person name="Sun M."/>
            <person name="Wang L."/>
            <person name="Mercier A."/>
            <person name="Li F."/>
            <person name="Yang H."/>
            <person name="Xiang J."/>
        </authorList>
    </citation>
    <scope>NUCLEOTIDE SEQUENCE [LARGE SCALE GENOMIC DNA]</scope>
    <source>
        <strain evidence="3">Shaxun</strain>
        <tissue evidence="3">Muscle</tissue>
    </source>
</reference>
<dbReference type="SMART" id="SM00005">
    <property type="entry name" value="DEATH"/>
    <property type="match status" value="1"/>
</dbReference>
<dbReference type="SUPFAM" id="SSF47986">
    <property type="entry name" value="DEATH domain"/>
    <property type="match status" value="1"/>
</dbReference>
<proteinExistence type="predicted"/>
<evidence type="ECO:0008006" key="5">
    <source>
        <dbReference type="Google" id="ProtNLM"/>
    </source>
</evidence>
<keyword evidence="4" id="KW-1185">Reference proteome</keyword>
<dbReference type="SUPFAM" id="SSF50156">
    <property type="entry name" value="PDZ domain-like"/>
    <property type="match status" value="1"/>
</dbReference>
<protein>
    <recommendedName>
        <fullName evidence="5">PDZ domain-containing protein</fullName>
    </recommendedName>
</protein>
<evidence type="ECO:0000259" key="1">
    <source>
        <dbReference type="PROSITE" id="PS50017"/>
    </source>
</evidence>
<dbReference type="PROSITE" id="PS50106">
    <property type="entry name" value="PDZ"/>
    <property type="match status" value="1"/>
</dbReference>
<dbReference type="GO" id="GO:0007165">
    <property type="term" value="P:signal transduction"/>
    <property type="evidence" value="ECO:0007669"/>
    <property type="project" value="InterPro"/>
</dbReference>
<evidence type="ECO:0000313" key="4">
    <source>
        <dbReference type="Proteomes" id="UP000230750"/>
    </source>
</evidence>
<dbReference type="InterPro" id="IPR001478">
    <property type="entry name" value="PDZ"/>
</dbReference>
<dbReference type="Gene3D" id="1.10.533.10">
    <property type="entry name" value="Death Domain, Fas"/>
    <property type="match status" value="1"/>
</dbReference>
<dbReference type="Proteomes" id="UP000230750">
    <property type="component" value="Unassembled WGS sequence"/>
</dbReference>
<dbReference type="AlphaFoldDB" id="A0A2G8KUB1"/>
<gene>
    <name evidence="3" type="ORF">BSL78_11511</name>
</gene>
<dbReference type="InterPro" id="IPR011029">
    <property type="entry name" value="DEATH-like_dom_sf"/>
</dbReference>
<dbReference type="EMBL" id="MRZV01000364">
    <property type="protein sequence ID" value="PIK51587.1"/>
    <property type="molecule type" value="Genomic_DNA"/>
</dbReference>
<dbReference type="Pfam" id="PF00531">
    <property type="entry name" value="Death"/>
    <property type="match status" value="1"/>
</dbReference>
<evidence type="ECO:0000313" key="3">
    <source>
        <dbReference type="EMBL" id="PIK51587.1"/>
    </source>
</evidence>
<sequence>MIMYPIKRSNDCSTALGSDGNSSMNSLVSNDSTVRINNNQHHHGNHISWDSGQVRTPICYQAIADIALKRPDQIEWNPQQRKITIHKMSSSFEISFKMRPVMERHISTVYVIVKVVTEGSQADRANLLRGDLVLSLNGHPTHCVENHVDQAVKEDEIEKHIYSSGREDTMVLIVQSPIGVKTDVNANSSYRKVHNNQSINRNHSYIKSISTLQKLPYSKIVFLGEDSTLLAKQLFGEEVFGPSTASLMDESSFHEGRIVLQGNDTMGTEPKFRKLSRSYRSWLTNLPNLDQTCNGNNSTASSMFVDIIVASHRQAVLREATTSFFMSGNEVYVYQVSALRMQQETQICLDDLQSSLNKINNLAGHKVPIILAVTSNDSNMKVQDFIINNLRRFIGDVGISQIEIFSNDVPCIFVNMQRREEELSSESEFDSLLQNPSYKSEHSTEEAHHMLNLRSKILKLLWERKYLSETSTIFLKSLESFWKMVDSRRGHKVFLKRDIQDVLQSKSETNLTSFVRFLALQSELLPARPGSTPEFFIPPKVLLRPFLKLLQPPATEEQALTHWKILSTIGIASAKGLGEIFHEFTLSSVLCSLQHLDLIWPLSRVAMESNVDLKRFSLFKEKLFFLPFALKPAHECKCIQEGVHSLLITFEDHMPPGFLEQLMFILMERLTDGPVRWKACHRGCFEITVGNNCVASFNVELASTSIRIYCSFPGINRPMKLIEAIRKSIEDIEVHGVHKPILGFECPLKSTCQRQLSGRRHIIELDTDRSETFMYCGSEPLHAHPVGQFWLSEIAIECSPLPSSSYSKPWDCVRMNFSRIDYSKIPAHPDELSNLSPTIYMWLCDKLNVLDKSRHLDWRMVASELGYKQDDMDQFDRPDPREWNPSNKLFQTWIYSRKSSISGLISLLRKIGREDMAYDFEKRLGEAH</sequence>
<feature type="domain" description="Death" evidence="1">
    <location>
        <begin position="857"/>
        <end position="924"/>
    </location>
</feature>
<dbReference type="Gene3D" id="2.30.42.10">
    <property type="match status" value="1"/>
</dbReference>
<dbReference type="OrthoDB" id="10593293at2759"/>
<accession>A0A2G8KUB1</accession>
<evidence type="ECO:0000259" key="2">
    <source>
        <dbReference type="PROSITE" id="PS50106"/>
    </source>
</evidence>
<dbReference type="InterPro" id="IPR036034">
    <property type="entry name" value="PDZ_sf"/>
</dbReference>
<comment type="caution">
    <text evidence="3">The sequence shown here is derived from an EMBL/GenBank/DDBJ whole genome shotgun (WGS) entry which is preliminary data.</text>
</comment>
<name>A0A2G8KUB1_STIJA</name>
<organism evidence="3 4">
    <name type="scientific">Stichopus japonicus</name>
    <name type="common">Sea cucumber</name>
    <dbReference type="NCBI Taxonomy" id="307972"/>
    <lineage>
        <taxon>Eukaryota</taxon>
        <taxon>Metazoa</taxon>
        <taxon>Echinodermata</taxon>
        <taxon>Eleutherozoa</taxon>
        <taxon>Echinozoa</taxon>
        <taxon>Holothuroidea</taxon>
        <taxon>Aspidochirotacea</taxon>
        <taxon>Aspidochirotida</taxon>
        <taxon>Stichopodidae</taxon>
        <taxon>Apostichopus</taxon>
    </lineage>
</organism>
<dbReference type="InterPro" id="IPR000488">
    <property type="entry name" value="Death_dom"/>
</dbReference>